<feature type="transmembrane region" description="Helical" evidence="2">
    <location>
        <begin position="382"/>
        <end position="401"/>
    </location>
</feature>
<feature type="transmembrane region" description="Helical" evidence="2">
    <location>
        <begin position="421"/>
        <end position="443"/>
    </location>
</feature>
<feature type="transmembrane region" description="Helical" evidence="2">
    <location>
        <begin position="20"/>
        <end position="38"/>
    </location>
</feature>
<dbReference type="InterPro" id="IPR025520">
    <property type="entry name" value="DUF4408"/>
</dbReference>
<dbReference type="Proteomes" id="UP000583929">
    <property type="component" value="Unassembled WGS sequence"/>
</dbReference>
<dbReference type="AlphaFoldDB" id="A0A7J6DZ01"/>
<evidence type="ECO:0000313" key="4">
    <source>
        <dbReference type="EMBL" id="KAF4351385.1"/>
    </source>
</evidence>
<keyword evidence="2" id="KW-1133">Transmembrane helix</keyword>
<protein>
    <recommendedName>
        <fullName evidence="3">DUF4408 domain-containing protein</fullName>
    </recommendedName>
</protein>
<feature type="compositionally biased region" description="Polar residues" evidence="1">
    <location>
        <begin position="85"/>
        <end position="95"/>
    </location>
</feature>
<comment type="caution">
    <text evidence="4">The sequence shown here is derived from an EMBL/GenBank/DDBJ whole genome shotgun (WGS) entry which is preliminary data.</text>
</comment>
<feature type="region of interest" description="Disordered" evidence="1">
    <location>
        <begin position="317"/>
        <end position="345"/>
    </location>
</feature>
<gene>
    <name evidence="4" type="ORF">G4B88_028224</name>
</gene>
<feature type="domain" description="DUF4408" evidence="3">
    <location>
        <begin position="10"/>
        <end position="42"/>
    </location>
</feature>
<keyword evidence="5" id="KW-1185">Reference proteome</keyword>
<organism evidence="4 5">
    <name type="scientific">Cannabis sativa</name>
    <name type="common">Hemp</name>
    <name type="synonym">Marijuana</name>
    <dbReference type="NCBI Taxonomy" id="3483"/>
    <lineage>
        <taxon>Eukaryota</taxon>
        <taxon>Viridiplantae</taxon>
        <taxon>Streptophyta</taxon>
        <taxon>Embryophyta</taxon>
        <taxon>Tracheophyta</taxon>
        <taxon>Spermatophyta</taxon>
        <taxon>Magnoliopsida</taxon>
        <taxon>eudicotyledons</taxon>
        <taxon>Gunneridae</taxon>
        <taxon>Pentapetalae</taxon>
        <taxon>rosids</taxon>
        <taxon>fabids</taxon>
        <taxon>Rosales</taxon>
        <taxon>Cannabaceae</taxon>
        <taxon>Cannabis</taxon>
    </lineage>
</organism>
<accession>A0A7J6DZ01</accession>
<dbReference type="PANTHER" id="PTHR34368">
    <property type="entry name" value="OS01G0962200 PROTEIN"/>
    <property type="match status" value="1"/>
</dbReference>
<dbReference type="EMBL" id="JAATIQ010000558">
    <property type="protein sequence ID" value="KAF4351385.1"/>
    <property type="molecule type" value="Genomic_DNA"/>
</dbReference>
<name>A0A7J6DZ01_CANSA</name>
<keyword evidence="2" id="KW-0472">Membrane</keyword>
<keyword evidence="2" id="KW-0812">Transmembrane</keyword>
<evidence type="ECO:0000259" key="3">
    <source>
        <dbReference type="Pfam" id="PF14364"/>
    </source>
</evidence>
<dbReference type="PANTHER" id="PTHR34368:SF2">
    <property type="entry name" value="ALKALINE PHYTOCERAMIDASE (APHC)"/>
    <property type="match status" value="1"/>
</dbReference>
<feature type="compositionally biased region" description="Basic and acidic residues" evidence="1">
    <location>
        <begin position="320"/>
        <end position="345"/>
    </location>
</feature>
<feature type="region of interest" description="Disordered" evidence="1">
    <location>
        <begin position="179"/>
        <end position="212"/>
    </location>
</feature>
<dbReference type="InterPro" id="IPR008480">
    <property type="entry name" value="DUF761_pln"/>
</dbReference>
<feature type="region of interest" description="Disordered" evidence="1">
    <location>
        <begin position="85"/>
        <end position="112"/>
    </location>
</feature>
<evidence type="ECO:0000313" key="5">
    <source>
        <dbReference type="Proteomes" id="UP000583929"/>
    </source>
</evidence>
<sequence length="549" mass="63160">MFEDSVSSIPTIWASINSWFTPTILFLFLNLMIATIFITSSLNTPKPNPNPNQQQQHHRLHPQLVRSPSVLQRLKSINFYTYRSQEPTTHFQKNPSDSDEEHTQTQTHLFRSPSVLQKLKSINLYSYLSPPQYQNPNQEQTHFEEHSKTLTNFDEEDTETLDQFDQSMDDVYSKLKNNGGAHVVRSNSDTKPSNGEAPPKLSKKMKKSASAKSAFSHFKEDDIVESRRPATVREGKAKVVEKDEEEEGEVDAKADDFINRFKQQLKLQRLDSIVSFPPLNSLPGEDLNAGEEGISAGHLTRTPAVASTVYAINPQSPRRLSLEEAAHHQLPRERKERRERKRERGEEAIRVLHRDTERETEMVWLMNHHHQNHNQLWSKARIWAGTSLLWLIFMWVTPKISHSPKHHLFADMRNFLGVPSTLNVVTNFPFLVVGVLGFVLCVKGEFFNISLRGEVWGWALFYAGITGVAFGSAYYHLKPCDDRVIWDTLPVIPAHERLYNDLRLCMMFQLIPSIAIPAMAFVYRPKYTHSRYWFWATGGSNDCSVTEMM</sequence>
<feature type="transmembrane region" description="Helical" evidence="2">
    <location>
        <begin position="455"/>
        <end position="477"/>
    </location>
</feature>
<proteinExistence type="predicted"/>
<dbReference type="Pfam" id="PF14364">
    <property type="entry name" value="DUF4408"/>
    <property type="match status" value="1"/>
</dbReference>
<evidence type="ECO:0000256" key="1">
    <source>
        <dbReference type="SAM" id="MobiDB-lite"/>
    </source>
</evidence>
<dbReference type="Pfam" id="PF05553">
    <property type="entry name" value="DUF761"/>
    <property type="match status" value="1"/>
</dbReference>
<reference evidence="4 5" key="1">
    <citation type="journal article" date="2020" name="bioRxiv">
        <title>Sequence and annotation of 42 cannabis genomes reveals extensive copy number variation in cannabinoid synthesis and pathogen resistance genes.</title>
        <authorList>
            <person name="Mckernan K.J."/>
            <person name="Helbert Y."/>
            <person name="Kane L.T."/>
            <person name="Ebling H."/>
            <person name="Zhang L."/>
            <person name="Liu B."/>
            <person name="Eaton Z."/>
            <person name="Mclaughlin S."/>
            <person name="Kingan S."/>
            <person name="Baybayan P."/>
            <person name="Concepcion G."/>
            <person name="Jordan M."/>
            <person name="Riva A."/>
            <person name="Barbazuk W."/>
            <person name="Harkins T."/>
        </authorList>
    </citation>
    <scope>NUCLEOTIDE SEQUENCE [LARGE SCALE GENOMIC DNA]</scope>
    <source>
        <strain evidence="5">cv. Jamaican Lion 4</strain>
        <tissue evidence="4">Leaf</tissue>
    </source>
</reference>
<feature type="transmembrane region" description="Helical" evidence="2">
    <location>
        <begin position="506"/>
        <end position="523"/>
    </location>
</feature>
<evidence type="ECO:0000256" key="2">
    <source>
        <dbReference type="SAM" id="Phobius"/>
    </source>
</evidence>